<dbReference type="AlphaFoldDB" id="A0A140NNT1"/>
<reference evidence="3" key="2">
    <citation type="submission" date="2012-04" db="EMBL/GenBank/DDBJ databases">
        <title>Complete genome sequence of Providencia stuartii clinical isolate MRSN 2154.</title>
        <authorList>
            <person name="Clifford R.J."/>
            <person name="Hang J."/>
            <person name="Riley M.C."/>
            <person name="Onmus-Leone F."/>
            <person name="Kuschner R.A."/>
            <person name="Lesho E.P."/>
            <person name="Waterman P.E."/>
        </authorList>
    </citation>
    <scope>NUCLEOTIDE SEQUENCE [LARGE SCALE GENOMIC DNA]</scope>
    <source>
        <strain evidence="3">MRSN 2154</strain>
    </source>
</reference>
<organism evidence="2 3">
    <name type="scientific">Providencia stuartii (strain MRSN 2154)</name>
    <dbReference type="NCBI Taxonomy" id="1157951"/>
    <lineage>
        <taxon>Bacteria</taxon>
        <taxon>Pseudomonadati</taxon>
        <taxon>Pseudomonadota</taxon>
        <taxon>Gammaproteobacteria</taxon>
        <taxon>Enterobacterales</taxon>
        <taxon>Morganellaceae</taxon>
        <taxon>Providencia</taxon>
    </lineage>
</organism>
<dbReference type="Gene3D" id="3.30.70.100">
    <property type="match status" value="1"/>
</dbReference>
<dbReference type="SUPFAM" id="SSF55008">
    <property type="entry name" value="HMA, heavy metal-associated domain"/>
    <property type="match status" value="1"/>
</dbReference>
<proteinExistence type="predicted"/>
<gene>
    <name evidence="2" type="ordered locus">S70_12400</name>
</gene>
<dbReference type="InterPro" id="IPR036163">
    <property type="entry name" value="HMA_dom_sf"/>
</dbReference>
<dbReference type="EMBL" id="CP003488">
    <property type="protein sequence ID" value="AFH94327.1"/>
    <property type="molecule type" value="Genomic_DNA"/>
</dbReference>
<evidence type="ECO:0000313" key="3">
    <source>
        <dbReference type="Proteomes" id="UP000005012"/>
    </source>
</evidence>
<dbReference type="PROSITE" id="PS50846">
    <property type="entry name" value="HMA_2"/>
    <property type="match status" value="1"/>
</dbReference>
<feature type="domain" description="HMA" evidence="1">
    <location>
        <begin position="1"/>
        <end position="63"/>
    </location>
</feature>
<dbReference type="Proteomes" id="UP000005012">
    <property type="component" value="Chromosome"/>
</dbReference>
<evidence type="ECO:0000313" key="2">
    <source>
        <dbReference type="EMBL" id="AFH94327.1"/>
    </source>
</evidence>
<dbReference type="GeneID" id="93520913"/>
<dbReference type="OrthoDB" id="9814359at2"/>
<dbReference type="KEGG" id="psi:S70_12400"/>
<accession>A0A140NNT1</accession>
<dbReference type="RefSeq" id="WP_004915936.1">
    <property type="nucleotide sequence ID" value="NC_017731.1"/>
</dbReference>
<dbReference type="Pfam" id="PF00403">
    <property type="entry name" value="HMA"/>
    <property type="match status" value="1"/>
</dbReference>
<name>A0A140NNT1_PROSM</name>
<dbReference type="PATRIC" id="fig|1157951.4.peg.2498"/>
<dbReference type="HOGENOM" id="CLU_134973_5_2_6"/>
<reference evidence="2 3" key="1">
    <citation type="journal article" date="2012" name="J. Bacteriol.">
        <title>Complete Genome Sequence of Providencia stuartii Clinical Isolate MRSN 2154.</title>
        <authorList>
            <person name="Clifford R.J."/>
            <person name="Hang J."/>
            <person name="Riley M.C."/>
            <person name="Onmus-Leone F."/>
            <person name="Kuschner R.A."/>
            <person name="Lesho E.P."/>
            <person name="Waterman P.E."/>
        </authorList>
    </citation>
    <scope>NUCLEOTIDE SEQUENCE [LARGE SCALE GENOMIC DNA]</scope>
    <source>
        <strain evidence="2 3">MRSN 2154</strain>
    </source>
</reference>
<dbReference type="GO" id="GO:0046872">
    <property type="term" value="F:metal ion binding"/>
    <property type="evidence" value="ECO:0007669"/>
    <property type="project" value="InterPro"/>
</dbReference>
<dbReference type="CDD" id="cd00371">
    <property type="entry name" value="HMA"/>
    <property type="match status" value="1"/>
</dbReference>
<sequence length="65" mass="6934">MINLTIPKMACDGCAKSIKKVVLDIDAQAQVEADPATKKVQINSRIDESIFRTALSTAGYPADPA</sequence>
<dbReference type="InterPro" id="IPR006121">
    <property type="entry name" value="HMA_dom"/>
</dbReference>
<protein>
    <recommendedName>
        <fullName evidence="1">HMA domain-containing protein</fullName>
    </recommendedName>
</protein>
<evidence type="ECO:0000259" key="1">
    <source>
        <dbReference type="PROSITE" id="PS50846"/>
    </source>
</evidence>